<evidence type="ECO:0008006" key="3">
    <source>
        <dbReference type="Google" id="ProtNLM"/>
    </source>
</evidence>
<dbReference type="AlphaFoldDB" id="A0A850PED2"/>
<dbReference type="InterPro" id="IPR019639">
    <property type="entry name" value="DUF2505"/>
</dbReference>
<name>A0A850PED2_9MYCO</name>
<dbReference type="RefSeq" id="WP_178356988.1">
    <property type="nucleotide sequence ID" value="NZ_JABFYL010000005.1"/>
</dbReference>
<organism evidence="1 2">
    <name type="scientific">Mycolicibacterium hippocampi</name>
    <dbReference type="NCBI Taxonomy" id="659824"/>
    <lineage>
        <taxon>Bacteria</taxon>
        <taxon>Bacillati</taxon>
        <taxon>Actinomycetota</taxon>
        <taxon>Actinomycetes</taxon>
        <taxon>Mycobacteriales</taxon>
        <taxon>Mycobacteriaceae</taxon>
        <taxon>Mycolicibacterium</taxon>
    </lineage>
</organism>
<dbReference type="Pfam" id="PF10698">
    <property type="entry name" value="DUF2505"/>
    <property type="match status" value="1"/>
</dbReference>
<evidence type="ECO:0000313" key="1">
    <source>
        <dbReference type="EMBL" id="NVN48528.1"/>
    </source>
</evidence>
<reference evidence="1 2" key="1">
    <citation type="submission" date="2020-05" db="EMBL/GenBank/DDBJ databases">
        <title>Draft genome sequence of Mycobacterium hippocampi DL, isolated from European seabass, Dicentrarchus labrax, reared in fish farms.</title>
        <authorList>
            <person name="Stathopoulou P."/>
            <person name="Asimakis E."/>
            <person name="Tzokas K."/>
            <person name="Batargias C."/>
            <person name="Tsiamis G."/>
        </authorList>
    </citation>
    <scope>NUCLEOTIDE SEQUENCE [LARGE SCALE GENOMIC DNA]</scope>
    <source>
        <strain evidence="1 2">DL</strain>
    </source>
</reference>
<protein>
    <recommendedName>
        <fullName evidence="3">DUF2505 domain-containing protein</fullName>
    </recommendedName>
</protein>
<dbReference type="EMBL" id="JABFYL010000005">
    <property type="protein sequence ID" value="NVN48528.1"/>
    <property type="molecule type" value="Genomic_DNA"/>
</dbReference>
<comment type="caution">
    <text evidence="1">The sequence shown here is derived from an EMBL/GenBank/DDBJ whole genome shotgun (WGS) entry which is preliminary data.</text>
</comment>
<keyword evidence="2" id="KW-1185">Reference proteome</keyword>
<accession>A0A850PED2</accession>
<proteinExistence type="predicted"/>
<gene>
    <name evidence="1" type="ORF">HLY00_4685</name>
</gene>
<evidence type="ECO:0000313" key="2">
    <source>
        <dbReference type="Proteomes" id="UP000570517"/>
    </source>
</evidence>
<dbReference type="Proteomes" id="UP000570517">
    <property type="component" value="Unassembled WGS sequence"/>
</dbReference>
<sequence length="167" mass="17851">MSRSVDFSVESPASVEQIHWAFSEEDYWLARMSAAGGFGRLDTLAVESDGSVTVAIVHDLHPDGLPGPIAAFFPRNWRVVQDEKWSPADGGRVCGEVSIATHGAPGSGRGTAVLAPARQGSCLKCSATVEFKVPLVGGKIESLIGRLLVPQFSAVQRFTAEWINKNT</sequence>